<dbReference type="Proteomes" id="UP000244989">
    <property type="component" value="Unassembled WGS sequence"/>
</dbReference>
<comment type="caution">
    <text evidence="3">The sequence shown here is derived from an EMBL/GenBank/DDBJ whole genome shotgun (WGS) entry which is preliminary data.</text>
</comment>
<keyword evidence="4" id="KW-1185">Reference proteome</keyword>
<keyword evidence="2" id="KW-0472">Membrane</keyword>
<proteinExistence type="predicted"/>
<dbReference type="EMBL" id="QEEZ01000009">
    <property type="protein sequence ID" value="PWC01664.1"/>
    <property type="molecule type" value="Genomic_DNA"/>
</dbReference>
<protein>
    <submittedName>
        <fullName evidence="3">Uncharacterized protein</fullName>
    </submittedName>
</protein>
<feature type="transmembrane region" description="Helical" evidence="2">
    <location>
        <begin position="20"/>
        <end position="42"/>
    </location>
</feature>
<dbReference type="AlphaFoldDB" id="A0A2U1T6N8"/>
<evidence type="ECO:0000256" key="2">
    <source>
        <dbReference type="SAM" id="Phobius"/>
    </source>
</evidence>
<dbReference type="RefSeq" id="WP_108431829.1">
    <property type="nucleotide sequence ID" value="NZ_CP026947.1"/>
</dbReference>
<dbReference type="PROSITE" id="PS00430">
    <property type="entry name" value="TONB_DEPENDENT_REC_1"/>
    <property type="match status" value="1"/>
</dbReference>
<reference evidence="4" key="1">
    <citation type="submission" date="2018-04" db="EMBL/GenBank/DDBJ databases">
        <authorList>
            <person name="Liu S."/>
            <person name="Wang Z."/>
            <person name="Li J."/>
        </authorList>
    </citation>
    <scope>NUCLEOTIDE SEQUENCE [LARGE SCALE GENOMIC DNA]</scope>
    <source>
        <strain evidence="4">2189</strain>
    </source>
</reference>
<organism evidence="3 4">
    <name type="scientific">Corynebacterium yudongzhengii</name>
    <dbReference type="NCBI Taxonomy" id="2080740"/>
    <lineage>
        <taxon>Bacteria</taxon>
        <taxon>Bacillati</taxon>
        <taxon>Actinomycetota</taxon>
        <taxon>Actinomycetes</taxon>
        <taxon>Mycobacteriales</taxon>
        <taxon>Corynebacteriaceae</taxon>
        <taxon>Corynebacterium</taxon>
    </lineage>
</organism>
<feature type="compositionally biased region" description="Polar residues" evidence="1">
    <location>
        <begin position="49"/>
        <end position="58"/>
    </location>
</feature>
<gene>
    <name evidence="3" type="ORF">DF222_06005</name>
</gene>
<evidence type="ECO:0000256" key="1">
    <source>
        <dbReference type="SAM" id="MobiDB-lite"/>
    </source>
</evidence>
<evidence type="ECO:0000313" key="3">
    <source>
        <dbReference type="EMBL" id="PWC01664.1"/>
    </source>
</evidence>
<name>A0A2U1T6N8_9CORY</name>
<dbReference type="OrthoDB" id="4426423at2"/>
<keyword evidence="2" id="KW-0812">Transmembrane</keyword>
<feature type="region of interest" description="Disordered" evidence="1">
    <location>
        <begin position="46"/>
        <end position="80"/>
    </location>
</feature>
<dbReference type="InterPro" id="IPR010916">
    <property type="entry name" value="TonB_box_CS"/>
</dbReference>
<accession>A0A2U1T6N8</accession>
<evidence type="ECO:0000313" key="4">
    <source>
        <dbReference type="Proteomes" id="UP000244989"/>
    </source>
</evidence>
<sequence>MDNGSFAYLDQRTPKNRPVIIAGVIVLILAVLGAIAAGIIAAGRDDAQHPTTPETITVTAAPEQEEDPRAEDADRPAPDTYAGSLVSVAEDDTAGRSWQAVATFAGDNALMVYPSTGCAMYLEAEADGQWSSQALSDACAGTGAWQITYPGGGLLELAFVTDDEQVLVEGTLSAVSDPADTASAQ</sequence>
<dbReference type="KEGG" id="cyz:C3B44_07480"/>
<keyword evidence="2" id="KW-1133">Transmembrane helix</keyword>